<reference evidence="9 10" key="1">
    <citation type="submission" date="2018-04" db="EMBL/GenBank/DDBJ databases">
        <title>Novel Campyloabacter and Helicobacter Species and Strains.</title>
        <authorList>
            <person name="Mannion A.J."/>
            <person name="Shen Z."/>
            <person name="Fox J.G."/>
        </authorList>
    </citation>
    <scope>NUCLEOTIDE SEQUENCE [LARGE SCALE GENOMIC DNA]</scope>
    <source>
        <strain evidence="9 10">MIT 12-6600</strain>
    </source>
</reference>
<dbReference type="InterPro" id="IPR006034">
    <property type="entry name" value="Asparaginase/glutaminase-like"/>
</dbReference>
<feature type="domain" description="L-asparaginase N-terminal" evidence="7">
    <location>
        <begin position="2"/>
        <end position="193"/>
    </location>
</feature>
<dbReference type="PANTHER" id="PTHR11707:SF28">
    <property type="entry name" value="60 KDA LYSOPHOSPHOLIPASE"/>
    <property type="match status" value="1"/>
</dbReference>
<dbReference type="AlphaFoldDB" id="A0A3D8IRV4"/>
<protein>
    <recommendedName>
        <fullName evidence="4">Probable L-asparaginase</fullName>
    </recommendedName>
    <alternativeName>
        <fullName evidence="3">L-asparagine amidohydrolase</fullName>
    </alternativeName>
</protein>
<dbReference type="Proteomes" id="UP000256514">
    <property type="component" value="Unassembled WGS sequence"/>
</dbReference>
<accession>A0A3D8IRV4</accession>
<name>A0A3D8IRV4_9HELI</name>
<dbReference type="Gene3D" id="3.40.50.1170">
    <property type="entry name" value="L-asparaginase, N-terminal domain"/>
    <property type="match status" value="1"/>
</dbReference>
<sequence length="324" mass="35096">MIAILGMGGTIAGVAHAKIQTTGYKAGVLSVQTLLEALPEINSIADCMCEQIANVDSADMNDTLWLRLAHRVNTLLAQEDIEGIVITHGSDTMEESAFFLHLVTRSDKPIVFTGAMRPNTALSADGIKNLYGAIVVAKDINAKHRGVMVVMNERIQSARYVSKTHTHNLDAFSCPNTGDLGYVIDDRAYFYNPPFAMHKAQFCLDTITQLPKVDILYSYTNDGSAVAAKALYEHGTQGIVVAGSGAGNIHHSHKAMLQTLMQQGLVVVQSTRVGAGIVRVSEQDSMLGFIGACDLNPQKARVLLALALIHTQNPTEIRQIFEHI</sequence>
<evidence type="ECO:0000256" key="1">
    <source>
        <dbReference type="ARBA" id="ARBA00010518"/>
    </source>
</evidence>
<evidence type="ECO:0000256" key="5">
    <source>
        <dbReference type="PIRSR" id="PIRSR001220-1"/>
    </source>
</evidence>
<evidence type="ECO:0000256" key="2">
    <source>
        <dbReference type="ARBA" id="ARBA00022801"/>
    </source>
</evidence>
<dbReference type="FunFam" id="3.40.50.1170:FF:000001">
    <property type="entry name" value="L-asparaginase 2"/>
    <property type="match status" value="1"/>
</dbReference>
<dbReference type="SUPFAM" id="SSF53774">
    <property type="entry name" value="Glutaminase/Asparaginase"/>
    <property type="match status" value="1"/>
</dbReference>
<proteinExistence type="inferred from homology"/>
<dbReference type="InterPro" id="IPR027474">
    <property type="entry name" value="L-asparaginase_N"/>
</dbReference>
<dbReference type="PROSITE" id="PS51732">
    <property type="entry name" value="ASN_GLN_ASE_3"/>
    <property type="match status" value="1"/>
</dbReference>
<dbReference type="NCBIfam" id="TIGR00520">
    <property type="entry name" value="asnASE_II"/>
    <property type="match status" value="1"/>
</dbReference>
<dbReference type="GO" id="GO:0004067">
    <property type="term" value="F:asparaginase activity"/>
    <property type="evidence" value="ECO:0007669"/>
    <property type="project" value="UniProtKB-UniRule"/>
</dbReference>
<dbReference type="RefSeq" id="WP_115570818.1">
    <property type="nucleotide sequence ID" value="NZ_NXLT01000002.1"/>
</dbReference>
<dbReference type="SFLD" id="SFLDS00057">
    <property type="entry name" value="Glutaminase/Asparaginase"/>
    <property type="match status" value="1"/>
</dbReference>
<dbReference type="InterPro" id="IPR036152">
    <property type="entry name" value="Asp/glu_Ase-like_sf"/>
</dbReference>
<evidence type="ECO:0000259" key="8">
    <source>
        <dbReference type="Pfam" id="PF17763"/>
    </source>
</evidence>
<comment type="caution">
    <text evidence="9">The sequence shown here is derived from an EMBL/GenBank/DDBJ whole genome shotgun (WGS) entry which is preliminary data.</text>
</comment>
<organism evidence="9 10">
    <name type="scientific">Helicobacter equorum</name>
    <dbReference type="NCBI Taxonomy" id="361872"/>
    <lineage>
        <taxon>Bacteria</taxon>
        <taxon>Pseudomonadati</taxon>
        <taxon>Campylobacterota</taxon>
        <taxon>Epsilonproteobacteria</taxon>
        <taxon>Campylobacterales</taxon>
        <taxon>Helicobacteraceae</taxon>
        <taxon>Helicobacter</taxon>
    </lineage>
</organism>
<dbReference type="Pfam" id="PF17763">
    <property type="entry name" value="Asparaginase_C"/>
    <property type="match status" value="1"/>
</dbReference>
<keyword evidence="2" id="KW-0378">Hydrolase</keyword>
<dbReference type="InterPro" id="IPR040919">
    <property type="entry name" value="Asparaginase_C"/>
</dbReference>
<evidence type="ECO:0000259" key="7">
    <source>
        <dbReference type="Pfam" id="PF00710"/>
    </source>
</evidence>
<dbReference type="PIRSF" id="PIRSF500176">
    <property type="entry name" value="L_ASNase"/>
    <property type="match status" value="1"/>
</dbReference>
<feature type="domain" description="Asparaginase/glutaminase C-terminal" evidence="8">
    <location>
        <begin position="212"/>
        <end position="321"/>
    </location>
</feature>
<comment type="similarity">
    <text evidence="1 6">Belongs to the asparaginase 1 family.</text>
</comment>
<dbReference type="PIRSF" id="PIRSF001220">
    <property type="entry name" value="L-ASNase_gatD"/>
    <property type="match status" value="1"/>
</dbReference>
<gene>
    <name evidence="9" type="ORF">CQA54_03640</name>
</gene>
<feature type="active site" description="O-isoaspartyl threonine intermediate" evidence="5">
    <location>
        <position position="10"/>
    </location>
</feature>
<dbReference type="OrthoDB" id="9788068at2"/>
<dbReference type="CDD" id="cd08964">
    <property type="entry name" value="L-asparaginase_II"/>
    <property type="match status" value="1"/>
</dbReference>
<dbReference type="InterPro" id="IPR037152">
    <property type="entry name" value="L-asparaginase_N_sf"/>
</dbReference>
<evidence type="ECO:0000313" key="9">
    <source>
        <dbReference type="EMBL" id="RDU68017.1"/>
    </source>
</evidence>
<dbReference type="Pfam" id="PF00710">
    <property type="entry name" value="Asparaginase"/>
    <property type="match status" value="1"/>
</dbReference>
<dbReference type="Gene3D" id="3.40.50.40">
    <property type="match status" value="1"/>
</dbReference>
<evidence type="ECO:0000256" key="6">
    <source>
        <dbReference type="RuleBase" id="RU004456"/>
    </source>
</evidence>
<dbReference type="SMART" id="SM00870">
    <property type="entry name" value="Asparaginase"/>
    <property type="match status" value="1"/>
</dbReference>
<dbReference type="PRINTS" id="PR00139">
    <property type="entry name" value="ASNGLNASE"/>
</dbReference>
<dbReference type="EMBL" id="NXLT01000002">
    <property type="protein sequence ID" value="RDU68017.1"/>
    <property type="molecule type" value="Genomic_DNA"/>
</dbReference>
<keyword evidence="10" id="KW-1185">Reference proteome</keyword>
<evidence type="ECO:0000313" key="10">
    <source>
        <dbReference type="Proteomes" id="UP000256514"/>
    </source>
</evidence>
<evidence type="ECO:0000256" key="4">
    <source>
        <dbReference type="ARBA" id="ARBA00073593"/>
    </source>
</evidence>
<evidence type="ECO:0000256" key="3">
    <source>
        <dbReference type="ARBA" id="ARBA00030414"/>
    </source>
</evidence>
<dbReference type="PANTHER" id="PTHR11707">
    <property type="entry name" value="L-ASPARAGINASE"/>
    <property type="match status" value="1"/>
</dbReference>
<dbReference type="InterPro" id="IPR004550">
    <property type="entry name" value="AsnASE_II"/>
</dbReference>
<dbReference type="InterPro" id="IPR027473">
    <property type="entry name" value="L-asparaginase_C"/>
</dbReference>
<dbReference type="GO" id="GO:0006528">
    <property type="term" value="P:asparagine metabolic process"/>
    <property type="evidence" value="ECO:0007669"/>
    <property type="project" value="InterPro"/>
</dbReference>